<comment type="caution">
    <text evidence="2">The sequence shown here is derived from an EMBL/GenBank/DDBJ whole genome shotgun (WGS) entry which is preliminary data.</text>
</comment>
<dbReference type="AlphaFoldDB" id="A0A0G0YSY0"/>
<evidence type="ECO:0000313" key="3">
    <source>
        <dbReference type="Proteomes" id="UP000034753"/>
    </source>
</evidence>
<dbReference type="EMBL" id="LCBN01000042">
    <property type="protein sequence ID" value="KKS12766.1"/>
    <property type="molecule type" value="Genomic_DNA"/>
</dbReference>
<evidence type="ECO:0000313" key="2">
    <source>
        <dbReference type="EMBL" id="KKS12766.1"/>
    </source>
</evidence>
<dbReference type="Proteomes" id="UP000034753">
    <property type="component" value="Unassembled WGS sequence"/>
</dbReference>
<name>A0A0G0YSY0_9BACT</name>
<evidence type="ECO:0000256" key="1">
    <source>
        <dbReference type="SAM" id="MobiDB-lite"/>
    </source>
</evidence>
<protein>
    <submittedName>
        <fullName evidence="2">Uncharacterized protein</fullName>
    </submittedName>
</protein>
<feature type="region of interest" description="Disordered" evidence="1">
    <location>
        <begin position="151"/>
        <end position="172"/>
    </location>
</feature>
<feature type="compositionally biased region" description="Basic and acidic residues" evidence="1">
    <location>
        <begin position="151"/>
        <end position="163"/>
    </location>
</feature>
<gene>
    <name evidence="2" type="ORF">UU67_C0042G0012</name>
</gene>
<reference evidence="2 3" key="1">
    <citation type="journal article" date="2015" name="Nature">
        <title>rRNA introns, odd ribosomes, and small enigmatic genomes across a large radiation of phyla.</title>
        <authorList>
            <person name="Brown C.T."/>
            <person name="Hug L.A."/>
            <person name="Thomas B.C."/>
            <person name="Sharon I."/>
            <person name="Castelle C.J."/>
            <person name="Singh A."/>
            <person name="Wilkins M.J."/>
            <person name="Williams K.H."/>
            <person name="Banfield J.F."/>
        </authorList>
    </citation>
    <scope>NUCLEOTIDE SEQUENCE [LARGE SCALE GENOMIC DNA]</scope>
</reference>
<organism evidence="2 3">
    <name type="scientific">Candidatus Daviesbacteria bacterium GW2011_GWB1_41_5</name>
    <dbReference type="NCBI Taxonomy" id="1618429"/>
    <lineage>
        <taxon>Bacteria</taxon>
        <taxon>Candidatus Daviesiibacteriota</taxon>
    </lineage>
</organism>
<proteinExistence type="predicted"/>
<accession>A0A0G0YSY0</accession>
<sequence>MNIMSEKDNMDPEVLSLLKELGATDRSDTRKKLAEISKVREYIFDLPSYFSSGWLSLDEQELIIRGVCYLEYGNGRVPPDACNFQFGSTTVIPKLLEHFKKGAELDRTDDLTNWLLTQRANTYIPFGKEVPFGINTLEDYYTYEEKRKEKQRQKLEHDQEISRVAKKRRAEISRQHVERSLLNKLRRKHD</sequence>